<dbReference type="EMBL" id="BART01006600">
    <property type="protein sequence ID" value="GAG66499.1"/>
    <property type="molecule type" value="Genomic_DNA"/>
</dbReference>
<accession>X0ZBG0</accession>
<sequence length="40" mass="4327">MAMVTLTIIALGALSYQYHAAMHARIAQAQITAIRTAQLL</sequence>
<protein>
    <submittedName>
        <fullName evidence="1">Uncharacterized protein</fullName>
    </submittedName>
</protein>
<feature type="non-terminal residue" evidence="1">
    <location>
        <position position="40"/>
    </location>
</feature>
<proteinExistence type="predicted"/>
<organism evidence="1">
    <name type="scientific">marine sediment metagenome</name>
    <dbReference type="NCBI Taxonomy" id="412755"/>
    <lineage>
        <taxon>unclassified sequences</taxon>
        <taxon>metagenomes</taxon>
        <taxon>ecological metagenomes</taxon>
    </lineage>
</organism>
<evidence type="ECO:0000313" key="1">
    <source>
        <dbReference type="EMBL" id="GAG66499.1"/>
    </source>
</evidence>
<reference evidence="1" key="1">
    <citation type="journal article" date="2014" name="Front. Microbiol.">
        <title>High frequency of phylogenetically diverse reductive dehalogenase-homologous genes in deep subseafloor sedimentary metagenomes.</title>
        <authorList>
            <person name="Kawai M."/>
            <person name="Futagami T."/>
            <person name="Toyoda A."/>
            <person name="Takaki Y."/>
            <person name="Nishi S."/>
            <person name="Hori S."/>
            <person name="Arai W."/>
            <person name="Tsubouchi T."/>
            <person name="Morono Y."/>
            <person name="Uchiyama I."/>
            <person name="Ito T."/>
            <person name="Fujiyama A."/>
            <person name="Inagaki F."/>
            <person name="Takami H."/>
        </authorList>
    </citation>
    <scope>NUCLEOTIDE SEQUENCE</scope>
    <source>
        <strain evidence="1">Expedition CK06-06</strain>
    </source>
</reference>
<comment type="caution">
    <text evidence="1">The sequence shown here is derived from an EMBL/GenBank/DDBJ whole genome shotgun (WGS) entry which is preliminary data.</text>
</comment>
<dbReference type="AlphaFoldDB" id="X0ZBG0"/>
<gene>
    <name evidence="1" type="ORF">S01H4_15058</name>
</gene>
<name>X0ZBG0_9ZZZZ</name>